<dbReference type="Gramene" id="Psat02G0099700-T1">
    <property type="protein sequence ID" value="KAI5433972.1"/>
    <property type="gene ID" value="KIW84_020997"/>
</dbReference>
<feature type="region of interest" description="Disordered" evidence="1">
    <location>
        <begin position="243"/>
        <end position="412"/>
    </location>
</feature>
<accession>A0A9D5B3D7</accession>
<feature type="compositionally biased region" description="Acidic residues" evidence="1">
    <location>
        <begin position="369"/>
        <end position="380"/>
    </location>
</feature>
<feature type="compositionally biased region" description="Polar residues" evidence="1">
    <location>
        <begin position="253"/>
        <end position="294"/>
    </location>
</feature>
<proteinExistence type="predicted"/>
<name>A0A9D5B3D7_PEA</name>
<feature type="compositionally biased region" description="Low complexity" evidence="1">
    <location>
        <begin position="319"/>
        <end position="332"/>
    </location>
</feature>
<dbReference type="AlphaFoldDB" id="A0A9D5B3D7"/>
<evidence type="ECO:0000256" key="1">
    <source>
        <dbReference type="SAM" id="MobiDB-lite"/>
    </source>
</evidence>
<sequence>MERAGGKRIYNIPPRSKRITEVINPTIFKPNIEGNPSKNKELHQNLRVWLKIILGTIHHRPASNSSDYINADQKCILYCIQKGVKICLPVLLFRYLRDSVRETRNNMKPISYIPLGRLLSDVFIENGLVDHLEKAKLMLDLAIDVGKPLNARNLKSMGIIKKIQVRPTLDTSWDCLKDQRKMPHGLARFFKNEPRDAVAIYLQRLLDDGVDISDFSLDDCLDSEEDFVRYKRGLSEKKIAPPVKKARLEEASGSRSSAPLNISTGTSVPSVTTNPLMASSNPLSSQPIFTTSEIPPSTTRTSQPSPVLNVAPTSPPPQQTTTIPSETQPSEPHTSDITPPNISAAPEAETEPLDLNPLYASPQTSEPQLEAESEPQPESESEPHTLNLSPPNSPPHTSESEPEPELSTPTLEEAIMQVAEASVQKVKSLTTNSEISDDPKSVRTHWNRVIGWMTSESFRLKNISEQVRNGYIRDAEARLQERLAREAEARRLEEERLAKEAEEEARRLEEEEKARQAEILREKEAEAKALADAEAQAAAEAEA</sequence>
<evidence type="ECO:0000313" key="3">
    <source>
        <dbReference type="Proteomes" id="UP001058974"/>
    </source>
</evidence>
<protein>
    <submittedName>
        <fullName evidence="2">Uncharacterized protein</fullName>
    </submittedName>
</protein>
<feature type="region of interest" description="Disordered" evidence="1">
    <location>
        <begin position="495"/>
        <end position="515"/>
    </location>
</feature>
<keyword evidence="3" id="KW-1185">Reference proteome</keyword>
<feature type="compositionally biased region" description="Low complexity" evidence="1">
    <location>
        <begin position="295"/>
        <end position="306"/>
    </location>
</feature>
<reference evidence="2 3" key="1">
    <citation type="journal article" date="2022" name="Nat. Genet.">
        <title>Improved pea reference genome and pan-genome highlight genomic features and evolutionary characteristics.</title>
        <authorList>
            <person name="Yang T."/>
            <person name="Liu R."/>
            <person name="Luo Y."/>
            <person name="Hu S."/>
            <person name="Wang D."/>
            <person name="Wang C."/>
            <person name="Pandey M.K."/>
            <person name="Ge S."/>
            <person name="Xu Q."/>
            <person name="Li N."/>
            <person name="Li G."/>
            <person name="Huang Y."/>
            <person name="Saxena R.K."/>
            <person name="Ji Y."/>
            <person name="Li M."/>
            <person name="Yan X."/>
            <person name="He Y."/>
            <person name="Liu Y."/>
            <person name="Wang X."/>
            <person name="Xiang C."/>
            <person name="Varshney R.K."/>
            <person name="Ding H."/>
            <person name="Gao S."/>
            <person name="Zong X."/>
        </authorList>
    </citation>
    <scope>NUCLEOTIDE SEQUENCE [LARGE SCALE GENOMIC DNA]</scope>
    <source>
        <strain evidence="2 3">cv. Zhongwan 6</strain>
    </source>
</reference>
<organism evidence="2 3">
    <name type="scientific">Pisum sativum</name>
    <name type="common">Garden pea</name>
    <name type="synonym">Lathyrus oleraceus</name>
    <dbReference type="NCBI Taxonomy" id="3888"/>
    <lineage>
        <taxon>Eukaryota</taxon>
        <taxon>Viridiplantae</taxon>
        <taxon>Streptophyta</taxon>
        <taxon>Embryophyta</taxon>
        <taxon>Tracheophyta</taxon>
        <taxon>Spermatophyta</taxon>
        <taxon>Magnoliopsida</taxon>
        <taxon>eudicotyledons</taxon>
        <taxon>Gunneridae</taxon>
        <taxon>Pentapetalae</taxon>
        <taxon>rosids</taxon>
        <taxon>fabids</taxon>
        <taxon>Fabales</taxon>
        <taxon>Fabaceae</taxon>
        <taxon>Papilionoideae</taxon>
        <taxon>50 kb inversion clade</taxon>
        <taxon>NPAAA clade</taxon>
        <taxon>Hologalegina</taxon>
        <taxon>IRL clade</taxon>
        <taxon>Fabeae</taxon>
        <taxon>Lathyrus</taxon>
    </lineage>
</organism>
<dbReference type="EMBL" id="JAMSHJ010000002">
    <property type="protein sequence ID" value="KAI5433972.1"/>
    <property type="molecule type" value="Genomic_DNA"/>
</dbReference>
<comment type="caution">
    <text evidence="2">The sequence shown here is derived from an EMBL/GenBank/DDBJ whole genome shotgun (WGS) entry which is preliminary data.</text>
</comment>
<evidence type="ECO:0000313" key="2">
    <source>
        <dbReference type="EMBL" id="KAI5433972.1"/>
    </source>
</evidence>
<dbReference type="Proteomes" id="UP001058974">
    <property type="component" value="Chromosome 2"/>
</dbReference>
<gene>
    <name evidence="2" type="ORF">KIW84_020997</name>
</gene>